<protein>
    <submittedName>
        <fullName evidence="1">Uncharacterized protein</fullName>
    </submittedName>
</protein>
<evidence type="ECO:0000313" key="2">
    <source>
        <dbReference type="Proteomes" id="UP000266673"/>
    </source>
</evidence>
<reference evidence="1 2" key="1">
    <citation type="submission" date="2018-06" db="EMBL/GenBank/DDBJ databases">
        <title>Comparative genomics reveals the genomic features of Rhizophagus irregularis, R. cerebriforme, R. diaphanum and Gigaspora rosea, and their symbiotic lifestyle signature.</title>
        <authorList>
            <person name="Morin E."/>
            <person name="San Clemente H."/>
            <person name="Chen E.C.H."/>
            <person name="De La Providencia I."/>
            <person name="Hainaut M."/>
            <person name="Kuo A."/>
            <person name="Kohler A."/>
            <person name="Murat C."/>
            <person name="Tang N."/>
            <person name="Roy S."/>
            <person name="Loubradou J."/>
            <person name="Henrissat B."/>
            <person name="Grigoriev I.V."/>
            <person name="Corradi N."/>
            <person name="Roux C."/>
            <person name="Martin F.M."/>
        </authorList>
    </citation>
    <scope>NUCLEOTIDE SEQUENCE [LARGE SCALE GENOMIC DNA]</scope>
    <source>
        <strain evidence="1 2">DAOM 194757</strain>
    </source>
</reference>
<keyword evidence="2" id="KW-1185">Reference proteome</keyword>
<dbReference type="Proteomes" id="UP000266673">
    <property type="component" value="Unassembled WGS sequence"/>
</dbReference>
<evidence type="ECO:0000313" key="1">
    <source>
        <dbReference type="EMBL" id="RIB10273.1"/>
    </source>
</evidence>
<sequence>MSQATSDKIFNAGELGSPTLTNTPLAITNNVLNTCEFDNLNLTDVSKITSSKIWVRRPGYVKLMNKDVKDLDNLKKLLLIRFGYDLEKIPTDCISVCNPNENHLRASTPITDCLIMINQH</sequence>
<name>A0A397US29_9GLOM</name>
<accession>A0A397US29</accession>
<organism evidence="1 2">
    <name type="scientific">Gigaspora rosea</name>
    <dbReference type="NCBI Taxonomy" id="44941"/>
    <lineage>
        <taxon>Eukaryota</taxon>
        <taxon>Fungi</taxon>
        <taxon>Fungi incertae sedis</taxon>
        <taxon>Mucoromycota</taxon>
        <taxon>Glomeromycotina</taxon>
        <taxon>Glomeromycetes</taxon>
        <taxon>Diversisporales</taxon>
        <taxon>Gigasporaceae</taxon>
        <taxon>Gigaspora</taxon>
    </lineage>
</organism>
<gene>
    <name evidence="1" type="ORF">C2G38_2206585</name>
</gene>
<dbReference type="EMBL" id="QKWP01001271">
    <property type="protein sequence ID" value="RIB10273.1"/>
    <property type="molecule type" value="Genomic_DNA"/>
</dbReference>
<proteinExistence type="predicted"/>
<comment type="caution">
    <text evidence="1">The sequence shown here is derived from an EMBL/GenBank/DDBJ whole genome shotgun (WGS) entry which is preliminary data.</text>
</comment>
<dbReference type="AlphaFoldDB" id="A0A397US29"/>